<protein>
    <submittedName>
        <fullName evidence="4">Protein SMG9-like</fullName>
    </submittedName>
</protein>
<feature type="compositionally biased region" description="Polar residues" evidence="3">
    <location>
        <begin position="120"/>
        <end position="146"/>
    </location>
</feature>
<evidence type="ECO:0000313" key="4">
    <source>
        <dbReference type="EMBL" id="GFS12485.1"/>
    </source>
</evidence>
<accession>A0AAV4IS39</accession>
<organism evidence="4 5">
    <name type="scientific">Elysia marginata</name>
    <dbReference type="NCBI Taxonomy" id="1093978"/>
    <lineage>
        <taxon>Eukaryota</taxon>
        <taxon>Metazoa</taxon>
        <taxon>Spiralia</taxon>
        <taxon>Lophotrochozoa</taxon>
        <taxon>Mollusca</taxon>
        <taxon>Gastropoda</taxon>
        <taxon>Heterobranchia</taxon>
        <taxon>Euthyneura</taxon>
        <taxon>Panpulmonata</taxon>
        <taxon>Sacoglossa</taxon>
        <taxon>Placobranchoidea</taxon>
        <taxon>Plakobranchidae</taxon>
        <taxon>Elysia</taxon>
    </lineage>
</organism>
<dbReference type="Proteomes" id="UP000762676">
    <property type="component" value="Unassembled WGS sequence"/>
</dbReference>
<dbReference type="EMBL" id="BMAT01013402">
    <property type="protein sequence ID" value="GFS12485.1"/>
    <property type="molecule type" value="Genomic_DNA"/>
</dbReference>
<feature type="region of interest" description="Disordered" evidence="3">
    <location>
        <begin position="1"/>
        <end position="146"/>
    </location>
</feature>
<proteinExistence type="inferred from homology"/>
<dbReference type="GO" id="GO:0000184">
    <property type="term" value="P:nuclear-transcribed mRNA catabolic process, nonsense-mediated decay"/>
    <property type="evidence" value="ECO:0007669"/>
    <property type="project" value="UniProtKB-KW"/>
</dbReference>
<evidence type="ECO:0000256" key="1">
    <source>
        <dbReference type="ARBA" id="ARBA00007712"/>
    </source>
</evidence>
<sequence>MADEKYRRRRRKDYGSAPHQSGMRNREEISPSPSPRKPPITILGLAKRVPSPAGQQESDISATGGDPKQAESGQSQQDPSRDVLGATGASHDKPAVVLLSDNRARHGPAKASGDVEYSDLTAQNSQSSPYNAGEESSPSASSVRRATPGSFISSVIDQSAQMQSKLAPPFEKQGKIKLVDDHFQWCDSGLDLMLEQSDFLVIGAVGLQGCGKSTLLSLLAGNTHQDAYRNYLFFPQTKETREDCLFQTSGIDMFVTSDRIILLDTEPLLSASMMDCLLRYERKIPPEYSSLQNFIEMQSMQLLTFLLSVCNIVLVADDWFVDMSLLRLLQDAEMLKPSTQPSSSSSAAENMAKDYDLDLYPTVIFVHNKASQDDFSPRSYFAMQKVLSEVFSSSKLKLRTKLNMNNDWGSEPLIQHKPGSENDPAVDVNLLLFPIMEFYKAEPEPLETTLPEYRGCPSFKSILAYCRSQILSAPRSPMTHSTLSEKNWYHFAARMWESVKKSPLLMEYNRLLSTSS</sequence>
<dbReference type="SUPFAM" id="SSF52540">
    <property type="entry name" value="P-loop containing nucleoside triphosphate hydrolases"/>
    <property type="match status" value="1"/>
</dbReference>
<evidence type="ECO:0000313" key="5">
    <source>
        <dbReference type="Proteomes" id="UP000762676"/>
    </source>
</evidence>
<dbReference type="PANTHER" id="PTHR14270">
    <property type="entry name" value="NONSENSE-MEDIATED MRNA DECAY FACTOR SMG9"/>
    <property type="match status" value="1"/>
</dbReference>
<comment type="similarity">
    <text evidence="1">Belongs to the SMG9 family.</text>
</comment>
<gene>
    <name evidence="4" type="ORF">ElyMa_006699000</name>
</gene>
<dbReference type="Gene3D" id="3.40.50.300">
    <property type="entry name" value="P-loop containing nucleotide triphosphate hydrolases"/>
    <property type="match status" value="1"/>
</dbReference>
<keyword evidence="2" id="KW-0866">Nonsense-mediated mRNA decay</keyword>
<reference evidence="4 5" key="1">
    <citation type="journal article" date="2021" name="Elife">
        <title>Chloroplast acquisition without the gene transfer in kleptoplastic sea slugs, Plakobranchus ocellatus.</title>
        <authorList>
            <person name="Maeda T."/>
            <person name="Takahashi S."/>
            <person name="Yoshida T."/>
            <person name="Shimamura S."/>
            <person name="Takaki Y."/>
            <person name="Nagai Y."/>
            <person name="Toyoda A."/>
            <person name="Suzuki Y."/>
            <person name="Arimoto A."/>
            <person name="Ishii H."/>
            <person name="Satoh N."/>
            <person name="Nishiyama T."/>
            <person name="Hasebe M."/>
            <person name="Maruyama T."/>
            <person name="Minagawa J."/>
            <person name="Obokata J."/>
            <person name="Shigenobu S."/>
        </authorList>
    </citation>
    <scope>NUCLEOTIDE SEQUENCE [LARGE SCALE GENOMIC DNA]</scope>
</reference>
<comment type="caution">
    <text evidence="4">The sequence shown here is derived from an EMBL/GenBank/DDBJ whole genome shotgun (WGS) entry which is preliminary data.</text>
</comment>
<dbReference type="PANTHER" id="PTHR14270:SF0">
    <property type="entry name" value="NONSENSE-MEDIATED MRNA DECAY FACTOR SMG9"/>
    <property type="match status" value="1"/>
</dbReference>
<evidence type="ECO:0000256" key="3">
    <source>
        <dbReference type="SAM" id="MobiDB-lite"/>
    </source>
</evidence>
<dbReference type="InterPro" id="IPR039177">
    <property type="entry name" value="SMG9"/>
</dbReference>
<dbReference type="AlphaFoldDB" id="A0AAV4IS39"/>
<dbReference type="InterPro" id="IPR027417">
    <property type="entry name" value="P-loop_NTPase"/>
</dbReference>
<name>A0AAV4IS39_9GAST</name>
<keyword evidence="5" id="KW-1185">Reference proteome</keyword>
<evidence type="ECO:0000256" key="2">
    <source>
        <dbReference type="ARBA" id="ARBA00023161"/>
    </source>
</evidence>